<accession>A0A947D9J1</accession>
<name>A0A947D9J1_9HYPH</name>
<keyword evidence="3" id="KW-1185">Reference proteome</keyword>
<protein>
    <submittedName>
        <fullName evidence="2">DUF3486 family protein</fullName>
    </submittedName>
</protein>
<evidence type="ECO:0000313" key="3">
    <source>
        <dbReference type="Proteomes" id="UP000766595"/>
    </source>
</evidence>
<dbReference type="Pfam" id="PF11985">
    <property type="entry name" value="Phage_Mu_Gp27"/>
    <property type="match status" value="1"/>
</dbReference>
<gene>
    <name evidence="2" type="ORF">KL771_27885</name>
</gene>
<organism evidence="2 3">
    <name type="scientific">Prosthecodimorpha staleyi</name>
    <dbReference type="NCBI Taxonomy" id="2840188"/>
    <lineage>
        <taxon>Bacteria</taxon>
        <taxon>Pseudomonadati</taxon>
        <taxon>Pseudomonadota</taxon>
        <taxon>Alphaproteobacteria</taxon>
        <taxon>Hyphomicrobiales</taxon>
        <taxon>Ancalomicrobiaceae</taxon>
        <taxon>Prosthecodimorpha</taxon>
    </lineage>
</organism>
<dbReference type="EMBL" id="JAHHZF010000030">
    <property type="protein sequence ID" value="MBT9293305.1"/>
    <property type="molecule type" value="Genomic_DNA"/>
</dbReference>
<sequence>MAKGRGRLSRIDLLGSDYDDIVMWAAGQLRQRDTQQNEICAEFNDRLKARAEEIGDDEFKPISTSSFNRYSVTLAETMRRVERTREISRILVDRLDPADSDKTTIVIADLIKSAIEEQLREAGEGGTSLKDLKFAGDALRSADVAKKQSVERRLKLQEEAKRQAEAMANEMAKKAVDAVEKAAVEAGLSKAAIAQLRRDFLGIRPAKPAEGAGPAKPAGGGS</sequence>
<proteinExistence type="predicted"/>
<dbReference type="Proteomes" id="UP000766595">
    <property type="component" value="Unassembled WGS sequence"/>
</dbReference>
<keyword evidence="1" id="KW-0175">Coiled coil</keyword>
<dbReference type="AlphaFoldDB" id="A0A947D9J1"/>
<evidence type="ECO:0000256" key="1">
    <source>
        <dbReference type="SAM" id="Coils"/>
    </source>
</evidence>
<reference evidence="2 3" key="1">
    <citation type="submission" date="2021-06" db="EMBL/GenBank/DDBJ databases">
        <authorList>
            <person name="Grouzdev D.S."/>
            <person name="Koziaeva V."/>
        </authorList>
    </citation>
    <scope>NUCLEOTIDE SEQUENCE [LARGE SCALE GENOMIC DNA]</scope>
    <source>
        <strain evidence="2 3">22</strain>
    </source>
</reference>
<dbReference type="RefSeq" id="WP_261971793.1">
    <property type="nucleotide sequence ID" value="NZ_JAHHZF010000030.1"/>
</dbReference>
<feature type="coiled-coil region" evidence="1">
    <location>
        <begin position="147"/>
        <end position="174"/>
    </location>
</feature>
<comment type="caution">
    <text evidence="2">The sequence shown here is derived from an EMBL/GenBank/DDBJ whole genome shotgun (WGS) entry which is preliminary data.</text>
</comment>
<evidence type="ECO:0000313" key="2">
    <source>
        <dbReference type="EMBL" id="MBT9293305.1"/>
    </source>
</evidence>
<dbReference type="InterPro" id="IPR021874">
    <property type="entry name" value="Phage_Mu_Gp27"/>
</dbReference>